<accession>A0A8B6G2G7</accession>
<evidence type="ECO:0000313" key="2">
    <source>
        <dbReference type="Proteomes" id="UP000596742"/>
    </source>
</evidence>
<dbReference type="EMBL" id="UYJE01007765">
    <property type="protein sequence ID" value="VDI57698.1"/>
    <property type="molecule type" value="Genomic_DNA"/>
</dbReference>
<dbReference type="OrthoDB" id="6059832at2759"/>
<keyword evidence="2" id="KW-1185">Reference proteome</keyword>
<gene>
    <name evidence="1" type="ORF">MGAL_10B066748</name>
</gene>
<comment type="caution">
    <text evidence="1">The sequence shown here is derived from an EMBL/GenBank/DDBJ whole genome shotgun (WGS) entry which is preliminary data.</text>
</comment>
<proteinExistence type="predicted"/>
<dbReference type="AlphaFoldDB" id="A0A8B6G2G7"/>
<name>A0A8B6G2G7_MYTGA</name>
<reference evidence="1" key="1">
    <citation type="submission" date="2018-11" db="EMBL/GenBank/DDBJ databases">
        <authorList>
            <person name="Alioto T."/>
            <person name="Alioto T."/>
        </authorList>
    </citation>
    <scope>NUCLEOTIDE SEQUENCE</scope>
</reference>
<dbReference type="Proteomes" id="UP000596742">
    <property type="component" value="Unassembled WGS sequence"/>
</dbReference>
<sequence length="279" mass="30630">MVLGIAPPFISSWRAVTANGDSKEVEFTVPHGLNELPMKVDVQVRVEFNNTYFYFNALNSAQSGSHNNEYGGIVYMFNETNVKIIAPGPSNCGTCHGYVVYLGGADHLGPPEFPRTFKTGHIRIRAWKMCTFGKPSFLTRIVINNGSASVLTSDQPFGGIMFAYDNRQIRFWSPKKDTGTSNANGAPFSAVEGWGITGNVYNDSSVVAQIFAFKFTDLKRNPFAYGTELLKGPGTTDLYKILPSSDPGSDDIINYLTVSNTEVVKLRFIQDSTIECSGE</sequence>
<protein>
    <submittedName>
        <fullName evidence="1">Uncharacterized protein</fullName>
    </submittedName>
</protein>
<evidence type="ECO:0000313" key="1">
    <source>
        <dbReference type="EMBL" id="VDI57698.1"/>
    </source>
</evidence>
<organism evidence="1 2">
    <name type="scientific">Mytilus galloprovincialis</name>
    <name type="common">Mediterranean mussel</name>
    <dbReference type="NCBI Taxonomy" id="29158"/>
    <lineage>
        <taxon>Eukaryota</taxon>
        <taxon>Metazoa</taxon>
        <taxon>Spiralia</taxon>
        <taxon>Lophotrochozoa</taxon>
        <taxon>Mollusca</taxon>
        <taxon>Bivalvia</taxon>
        <taxon>Autobranchia</taxon>
        <taxon>Pteriomorphia</taxon>
        <taxon>Mytilida</taxon>
        <taxon>Mytiloidea</taxon>
        <taxon>Mytilidae</taxon>
        <taxon>Mytilinae</taxon>
        <taxon>Mytilus</taxon>
    </lineage>
</organism>